<accession>A0A3B9H3G9</accession>
<feature type="region of interest" description="Disordered" evidence="1">
    <location>
        <begin position="124"/>
        <end position="191"/>
    </location>
</feature>
<dbReference type="AlphaFoldDB" id="A0A3B9H3G9"/>
<evidence type="ECO:0000256" key="1">
    <source>
        <dbReference type="SAM" id="MobiDB-lite"/>
    </source>
</evidence>
<proteinExistence type="predicted"/>
<evidence type="ECO:0000313" key="3">
    <source>
        <dbReference type="Proteomes" id="UP000259610"/>
    </source>
</evidence>
<dbReference type="Proteomes" id="UP000259610">
    <property type="component" value="Unassembled WGS sequence"/>
</dbReference>
<protein>
    <submittedName>
        <fullName evidence="2">Uncharacterized protein</fullName>
    </submittedName>
</protein>
<gene>
    <name evidence="2" type="ORF">DCG58_18980</name>
</gene>
<feature type="compositionally biased region" description="Low complexity" evidence="1">
    <location>
        <begin position="167"/>
        <end position="180"/>
    </location>
</feature>
<evidence type="ECO:0000313" key="2">
    <source>
        <dbReference type="EMBL" id="HAE29252.1"/>
    </source>
</evidence>
<dbReference type="EMBL" id="DMAN01000432">
    <property type="protein sequence ID" value="HAE29252.1"/>
    <property type="molecule type" value="Genomic_DNA"/>
</dbReference>
<comment type="caution">
    <text evidence="2">The sequence shown here is derived from an EMBL/GenBank/DDBJ whole genome shotgun (WGS) entry which is preliminary data.</text>
</comment>
<reference evidence="2 3" key="1">
    <citation type="journal article" date="2018" name="Nat. Biotechnol.">
        <title>A standardized bacterial taxonomy based on genome phylogeny substantially revises the tree of life.</title>
        <authorList>
            <person name="Parks D.H."/>
            <person name="Chuvochina M."/>
            <person name="Waite D.W."/>
            <person name="Rinke C."/>
            <person name="Skarshewski A."/>
            <person name="Chaumeil P.A."/>
            <person name="Hugenholtz P."/>
        </authorList>
    </citation>
    <scope>NUCLEOTIDE SEQUENCE [LARGE SCALE GENOMIC DNA]</scope>
    <source>
        <strain evidence="2">UBA8733</strain>
    </source>
</reference>
<organism evidence="2 3">
    <name type="scientific">Hyphomonas adhaerens</name>
    <dbReference type="NCBI Taxonomy" id="81029"/>
    <lineage>
        <taxon>Bacteria</taxon>
        <taxon>Pseudomonadati</taxon>
        <taxon>Pseudomonadota</taxon>
        <taxon>Alphaproteobacteria</taxon>
        <taxon>Hyphomonadales</taxon>
        <taxon>Hyphomonadaceae</taxon>
        <taxon>Hyphomonas</taxon>
    </lineage>
</organism>
<sequence>MPSENSAFAGTDALLPNGQPNLYSVAGNQIHGERLKKQNLIDSSWWDKYRTVTDLKFQYAVGAVPDVKKVVMPEQPKIKLGKEAADAVSDAQLARMSTMQADFYFGQTSELWDYYNKTGALQKKTHNKKGLPGCAHSSRTTPRRRSPARPHAPLTPDLVAEPGALQTTARRCTPPARTVPTSPPERTDPAHAEGRRMVAAPRHVGLSSSACGLCAWMCAVVQGPHLSTVRVCSYF</sequence>
<name>A0A3B9H3G9_9PROT</name>